<keyword evidence="2" id="KW-1185">Reference proteome</keyword>
<gene>
    <name evidence="1" type="ORF">JF535_11925</name>
</gene>
<comment type="caution">
    <text evidence="1">The sequence shown here is derived from an EMBL/GenBank/DDBJ whole genome shotgun (WGS) entry which is preliminary data.</text>
</comment>
<organism evidence="1 2">
    <name type="scientific">Microbulbifer salipaludis</name>
    <dbReference type="NCBI Taxonomy" id="187980"/>
    <lineage>
        <taxon>Bacteria</taxon>
        <taxon>Pseudomonadati</taxon>
        <taxon>Pseudomonadota</taxon>
        <taxon>Gammaproteobacteria</taxon>
        <taxon>Cellvibrionales</taxon>
        <taxon>Microbulbiferaceae</taxon>
        <taxon>Microbulbifer</taxon>
    </lineage>
</organism>
<accession>A0ABS3E8D2</accession>
<evidence type="ECO:0000313" key="2">
    <source>
        <dbReference type="Proteomes" id="UP000664293"/>
    </source>
</evidence>
<sequence>MMLDKEKIKNILRKSPGLTGRQISKILGVEDKSALNKILYANSDGLIQKGWKWYVPDECHIFDLTGKSNWVSEHDFENSLKIAGCLLSSEEDRCVIRFPKNCKILLIAGARVIALANQAAYLGKSIELDFTNCQSTKNYLDRLGFFDHLNSDVAVLPARPAGSKAKQYRGNSESLVEIASINLEKFDYSLPKNLTKRFAFHAGENYYQSAFTIFSELIGNVQEHSETPTPGFVALQLYKGKRRHIQTVISDSGLSIALTLKRNLQMHYPNLFKELELSSVDADIYLVSRALTQGGLSQFGSHPDEAARGLGLKRTQSHAAKYNAIVVVRQPEFELKIKYRDGELVDISQKKGLCRIDGTQVCFDFYLD</sequence>
<evidence type="ECO:0000313" key="1">
    <source>
        <dbReference type="EMBL" id="MBN8431562.1"/>
    </source>
</evidence>
<keyword evidence="1" id="KW-0547">Nucleotide-binding</keyword>
<name>A0ABS3E8D2_9GAMM</name>
<reference evidence="1 2" key="1">
    <citation type="submission" date="2020-12" db="EMBL/GenBank/DDBJ databases">
        <title>Oil enriched cultivation method for isolating marine PHA-producing bacteria.</title>
        <authorList>
            <person name="Zheng W."/>
            <person name="Yu S."/>
            <person name="Huang Y."/>
        </authorList>
    </citation>
    <scope>NUCLEOTIDE SEQUENCE [LARGE SCALE GENOMIC DNA]</scope>
    <source>
        <strain evidence="1 2">SN0-2</strain>
    </source>
</reference>
<dbReference type="RefSeq" id="WP_207002365.1">
    <property type="nucleotide sequence ID" value="NZ_JAEKJR010000002.1"/>
</dbReference>
<proteinExistence type="predicted"/>
<keyword evidence="1" id="KW-0067">ATP-binding</keyword>
<dbReference type="EMBL" id="JAEKJR010000002">
    <property type="protein sequence ID" value="MBN8431562.1"/>
    <property type="molecule type" value="Genomic_DNA"/>
</dbReference>
<dbReference type="GO" id="GO:0005524">
    <property type="term" value="F:ATP binding"/>
    <property type="evidence" value="ECO:0007669"/>
    <property type="project" value="UniProtKB-KW"/>
</dbReference>
<protein>
    <submittedName>
        <fullName evidence="1">ATP-binding protein</fullName>
    </submittedName>
</protein>
<dbReference type="Proteomes" id="UP000664293">
    <property type="component" value="Unassembled WGS sequence"/>
</dbReference>